<dbReference type="HOGENOM" id="CLU_1298274_0_0_11"/>
<evidence type="ECO:0000313" key="2">
    <source>
        <dbReference type="EMBL" id="ACV78004.1"/>
    </source>
</evidence>
<reference evidence="3" key="1">
    <citation type="submission" date="2009-09" db="EMBL/GenBank/DDBJ databases">
        <title>The complete genome of Nakamurella multipartita DSM 44233.</title>
        <authorList>
            <consortium name="US DOE Joint Genome Institute (JGI-PGF)"/>
            <person name="Lucas S."/>
            <person name="Copeland A."/>
            <person name="Lapidus A."/>
            <person name="Glavina del Rio T."/>
            <person name="Dalin E."/>
            <person name="Tice H."/>
            <person name="Bruce D."/>
            <person name="Goodwin L."/>
            <person name="Pitluck S."/>
            <person name="Kyrpides N."/>
            <person name="Mavromatis K."/>
            <person name="Ivanova N."/>
            <person name="Ovchinnikova G."/>
            <person name="Sims D."/>
            <person name="Meincke L."/>
            <person name="Brettin T."/>
            <person name="Detter J.C."/>
            <person name="Han C."/>
            <person name="Larimer F."/>
            <person name="Land M."/>
            <person name="Hauser L."/>
            <person name="Markowitz V."/>
            <person name="Cheng J.-F."/>
            <person name="Hugenholtz P."/>
            <person name="Woyke T."/>
            <person name="Wu D."/>
            <person name="Klenk H.-P."/>
            <person name="Eisen J.A."/>
        </authorList>
    </citation>
    <scope>NUCLEOTIDE SEQUENCE [LARGE SCALE GENOMIC DNA]</scope>
    <source>
        <strain evidence="3">ATCC 700099 / DSM 44233 / CIP 104796 / JCM 9543 / NBRC 105858 / Y-104</strain>
    </source>
</reference>
<gene>
    <name evidence="2" type="ordered locus">Namu_1612</name>
</gene>
<dbReference type="KEGG" id="nml:Namu_1612"/>
<name>C8XFP3_NAKMY</name>
<dbReference type="STRING" id="479431.Namu_1612"/>
<dbReference type="InterPro" id="IPR025498">
    <property type="entry name" value="DUF4389"/>
</dbReference>
<dbReference type="AlphaFoldDB" id="C8XFP3"/>
<evidence type="ECO:0000313" key="3">
    <source>
        <dbReference type="Proteomes" id="UP000002218"/>
    </source>
</evidence>
<accession>C8XFP3</accession>
<organism evidence="2 3">
    <name type="scientific">Nakamurella multipartita (strain ATCC 700099 / DSM 44233 / CIP 104796 / JCM 9543 / NBRC 105858 / Y-104)</name>
    <name type="common">Microsphaera multipartita</name>
    <dbReference type="NCBI Taxonomy" id="479431"/>
    <lineage>
        <taxon>Bacteria</taxon>
        <taxon>Bacillati</taxon>
        <taxon>Actinomycetota</taxon>
        <taxon>Actinomycetes</taxon>
        <taxon>Nakamurellales</taxon>
        <taxon>Nakamurellaceae</taxon>
        <taxon>Nakamurella</taxon>
    </lineage>
</organism>
<feature type="transmembrane region" description="Helical" evidence="1">
    <location>
        <begin position="29"/>
        <end position="47"/>
    </location>
</feature>
<dbReference type="Pfam" id="PF14333">
    <property type="entry name" value="DUF4389"/>
    <property type="match status" value="1"/>
</dbReference>
<dbReference type="OrthoDB" id="156718at2"/>
<evidence type="ECO:0008006" key="4">
    <source>
        <dbReference type="Google" id="ProtNLM"/>
    </source>
</evidence>
<dbReference type="InParanoid" id="C8XFP3"/>
<keyword evidence="1" id="KW-1133">Transmembrane helix</keyword>
<reference evidence="2 3" key="2">
    <citation type="journal article" date="2010" name="Stand. Genomic Sci.">
        <title>Complete genome sequence of Nakamurella multipartita type strain (Y-104).</title>
        <authorList>
            <person name="Tice H."/>
            <person name="Mayilraj S."/>
            <person name="Sims D."/>
            <person name="Lapidus A."/>
            <person name="Nolan M."/>
            <person name="Lucas S."/>
            <person name="Glavina Del Rio T."/>
            <person name="Copeland A."/>
            <person name="Cheng J.F."/>
            <person name="Meincke L."/>
            <person name="Bruce D."/>
            <person name="Goodwin L."/>
            <person name="Pitluck S."/>
            <person name="Ivanova N."/>
            <person name="Mavromatis K."/>
            <person name="Ovchinnikova G."/>
            <person name="Pati A."/>
            <person name="Chen A."/>
            <person name="Palaniappan K."/>
            <person name="Land M."/>
            <person name="Hauser L."/>
            <person name="Chang Y.J."/>
            <person name="Jeffries C.D."/>
            <person name="Detter J.C."/>
            <person name="Brettin T."/>
            <person name="Rohde M."/>
            <person name="Goker M."/>
            <person name="Bristow J."/>
            <person name="Eisen J.A."/>
            <person name="Markowitz V."/>
            <person name="Hugenholtz P."/>
            <person name="Kyrpides N.C."/>
            <person name="Klenk H.P."/>
            <person name="Chen F."/>
        </authorList>
    </citation>
    <scope>NUCLEOTIDE SEQUENCE [LARGE SCALE GENOMIC DNA]</scope>
    <source>
        <strain evidence="3">ATCC 700099 / DSM 44233 / CIP 104796 / JCM 9543 / NBRC 105858 / Y-104</strain>
    </source>
</reference>
<dbReference type="EMBL" id="CP001737">
    <property type="protein sequence ID" value="ACV78004.1"/>
    <property type="molecule type" value="Genomic_DNA"/>
</dbReference>
<dbReference type="eggNOG" id="ENOG502Z9Y3">
    <property type="taxonomic scope" value="Bacteria"/>
</dbReference>
<keyword evidence="3" id="KW-1185">Reference proteome</keyword>
<feature type="transmembrane region" description="Helical" evidence="1">
    <location>
        <begin position="67"/>
        <end position="84"/>
    </location>
</feature>
<keyword evidence="1" id="KW-0472">Membrane</keyword>
<evidence type="ECO:0000256" key="1">
    <source>
        <dbReference type="SAM" id="Phobius"/>
    </source>
</evidence>
<keyword evidence="1" id="KW-0812">Transmembrane</keyword>
<proteinExistence type="predicted"/>
<dbReference type="RefSeq" id="WP_015746908.1">
    <property type="nucleotide sequence ID" value="NC_013235.1"/>
</dbReference>
<protein>
    <recommendedName>
        <fullName evidence="4">Transmembrane protein</fullName>
    </recommendedName>
</protein>
<dbReference type="Proteomes" id="UP000002218">
    <property type="component" value="Chromosome"/>
</dbReference>
<feature type="transmembrane region" description="Helical" evidence="1">
    <location>
        <begin position="148"/>
        <end position="177"/>
    </location>
</feature>
<sequence>MTESTVQYAARFDVDYPEKLDRVTSAFRFLWIIPIAIVVSVLSGTAVSTTTVVTATGEVVSQVSRSAGGIAGGLFGATLLMILFRRRYPRWWFDFALQFNRFTARVAAYGALLTDRYPSTVEEQAIHLDLDYPDVEKQLNRWLPLVKWFLVIPHLIVLFFLFIGAAFAVIIAWFAILFTGRYPRGLFDFVVGVGRWALRVSAYATLLLTDRYPPFSLH</sequence>